<gene>
    <name evidence="2" type="ORF">QSH02_11880</name>
</gene>
<evidence type="ECO:0000313" key="2">
    <source>
        <dbReference type="EMBL" id="MDL5355528.1"/>
    </source>
</evidence>
<reference evidence="2" key="1">
    <citation type="submission" date="2023-06" db="EMBL/GenBank/DDBJ databases">
        <title>Acute promotion of culturable opportunistic pathogens and persistent increase of antibiotic resistance following antibiotic exposure in mouse gut microbiota.</title>
        <authorList>
            <person name="Li L."/>
            <person name="Wang B."/>
            <person name="Sun Y."/>
            <person name="Wang M."/>
            <person name="Xu H."/>
        </authorList>
    </citation>
    <scope>NUCLEOTIDE SEQUENCE</scope>
    <source>
        <strain evidence="2">EPA10_1</strain>
    </source>
</reference>
<dbReference type="Proteomes" id="UP001224739">
    <property type="component" value="Unassembled WGS sequence"/>
</dbReference>
<dbReference type="GO" id="GO:0009289">
    <property type="term" value="C:pilus"/>
    <property type="evidence" value="ECO:0007669"/>
    <property type="project" value="InterPro"/>
</dbReference>
<proteinExistence type="predicted"/>
<dbReference type="GO" id="GO:0043709">
    <property type="term" value="P:cell adhesion involved in single-species biofilm formation"/>
    <property type="evidence" value="ECO:0007669"/>
    <property type="project" value="TreeGrafter"/>
</dbReference>
<accession>A0AAW7CPQ5</accession>
<dbReference type="GeneID" id="83613346"/>
<sequence length="182" mass="19870">MKMIKEIILVIFALIFIPNISYSASSENNQTNIYVHGSILNAPCKVRNKIINVEFGDIIGKYLYIHDRTRSIPFSIELDDCKTNIANSVIVTFTGRSSSGEGLDGFLALDSSSVATGVGIGIETDNGKFLPLNQSTKAMNLISGYNALAFKAFVKGDDRVLRNKSLGFGEFLATATFVLEYP</sequence>
<dbReference type="EMBL" id="JASVWL010000008">
    <property type="protein sequence ID" value="MDL5355528.1"/>
    <property type="molecule type" value="Genomic_DNA"/>
</dbReference>
<dbReference type="Pfam" id="PF00419">
    <property type="entry name" value="Fimbrial"/>
    <property type="match status" value="1"/>
</dbReference>
<dbReference type="PANTHER" id="PTHR33420:SF9">
    <property type="entry name" value="MINOR FIMBRIAL SUBUNIT"/>
    <property type="match status" value="1"/>
</dbReference>
<evidence type="ECO:0000313" key="3">
    <source>
        <dbReference type="Proteomes" id="UP001224739"/>
    </source>
</evidence>
<feature type="domain" description="Fimbrial-type adhesion" evidence="1">
    <location>
        <begin position="34"/>
        <end position="181"/>
    </location>
</feature>
<protein>
    <submittedName>
        <fullName evidence="2">Fimbrial protein</fullName>
    </submittedName>
</protein>
<dbReference type="InterPro" id="IPR036937">
    <property type="entry name" value="Adhesion_dom_fimbrial_sf"/>
</dbReference>
<organism evidence="2 3">
    <name type="scientific">Proteus faecis</name>
    <dbReference type="NCBI Taxonomy" id="2050967"/>
    <lineage>
        <taxon>Bacteria</taxon>
        <taxon>Pseudomonadati</taxon>
        <taxon>Pseudomonadota</taxon>
        <taxon>Gammaproteobacteria</taxon>
        <taxon>Enterobacterales</taxon>
        <taxon>Morganellaceae</taxon>
        <taxon>Proteus</taxon>
    </lineage>
</organism>
<dbReference type="SUPFAM" id="SSF49401">
    <property type="entry name" value="Bacterial adhesins"/>
    <property type="match status" value="1"/>
</dbReference>
<dbReference type="Gene3D" id="2.60.40.1090">
    <property type="entry name" value="Fimbrial-type adhesion domain"/>
    <property type="match status" value="1"/>
</dbReference>
<dbReference type="InterPro" id="IPR008966">
    <property type="entry name" value="Adhesion_dom_sf"/>
</dbReference>
<dbReference type="AlphaFoldDB" id="A0AAW7CPQ5"/>
<dbReference type="RefSeq" id="WP_286039236.1">
    <property type="nucleotide sequence ID" value="NZ_JASVWJ010000009.1"/>
</dbReference>
<name>A0AAW7CPQ5_9GAMM</name>
<dbReference type="InterPro" id="IPR050263">
    <property type="entry name" value="Bact_Fimbrial_Adh_Pro"/>
</dbReference>
<evidence type="ECO:0000259" key="1">
    <source>
        <dbReference type="Pfam" id="PF00419"/>
    </source>
</evidence>
<comment type="caution">
    <text evidence="2">The sequence shown here is derived from an EMBL/GenBank/DDBJ whole genome shotgun (WGS) entry which is preliminary data.</text>
</comment>
<dbReference type="PANTHER" id="PTHR33420">
    <property type="entry name" value="FIMBRIAL SUBUNIT ELFA-RELATED"/>
    <property type="match status" value="1"/>
</dbReference>
<dbReference type="InterPro" id="IPR000259">
    <property type="entry name" value="Adhesion_dom_fimbrial"/>
</dbReference>